<name>A0A1H4JK19_9BACT</name>
<dbReference type="Gene3D" id="3.30.70.1320">
    <property type="entry name" value="Multidrug efflux transporter AcrB pore domain like"/>
    <property type="match status" value="1"/>
</dbReference>
<dbReference type="SUPFAM" id="SSF82714">
    <property type="entry name" value="Multidrug efflux transporter AcrB TolC docking domain, DN and DC subdomains"/>
    <property type="match status" value="2"/>
</dbReference>
<organism evidence="2 3">
    <name type="scientific">Terriglobus roseus</name>
    <dbReference type="NCBI Taxonomy" id="392734"/>
    <lineage>
        <taxon>Bacteria</taxon>
        <taxon>Pseudomonadati</taxon>
        <taxon>Acidobacteriota</taxon>
        <taxon>Terriglobia</taxon>
        <taxon>Terriglobales</taxon>
        <taxon>Acidobacteriaceae</taxon>
        <taxon>Terriglobus</taxon>
    </lineage>
</organism>
<dbReference type="InterPro" id="IPR001036">
    <property type="entry name" value="Acrflvin-R"/>
</dbReference>
<dbReference type="Gene3D" id="3.30.70.1430">
    <property type="entry name" value="Multidrug efflux transporter AcrB pore domain"/>
    <property type="match status" value="2"/>
</dbReference>
<feature type="transmembrane region" description="Helical" evidence="1">
    <location>
        <begin position="559"/>
        <end position="578"/>
    </location>
</feature>
<protein>
    <submittedName>
        <fullName evidence="2">Multidrug efflux pump subunit AcrB</fullName>
    </submittedName>
</protein>
<feature type="transmembrane region" description="Helical" evidence="1">
    <location>
        <begin position="945"/>
        <end position="965"/>
    </location>
</feature>
<evidence type="ECO:0000256" key="1">
    <source>
        <dbReference type="SAM" id="Phobius"/>
    </source>
</evidence>
<dbReference type="Pfam" id="PF00873">
    <property type="entry name" value="ACR_tran"/>
    <property type="match status" value="1"/>
</dbReference>
<feature type="transmembrane region" description="Helical" evidence="1">
    <location>
        <begin position="917"/>
        <end position="939"/>
    </location>
</feature>
<dbReference type="PANTHER" id="PTHR32063">
    <property type="match status" value="1"/>
</dbReference>
<evidence type="ECO:0000313" key="3">
    <source>
        <dbReference type="Proteomes" id="UP000182409"/>
    </source>
</evidence>
<feature type="transmembrane region" description="Helical" evidence="1">
    <location>
        <begin position="361"/>
        <end position="381"/>
    </location>
</feature>
<feature type="transmembrane region" description="Helical" evidence="1">
    <location>
        <begin position="432"/>
        <end position="453"/>
    </location>
</feature>
<proteinExistence type="predicted"/>
<dbReference type="Gene3D" id="3.30.70.1440">
    <property type="entry name" value="Multidrug efflux transporter AcrB pore domain"/>
    <property type="match status" value="1"/>
</dbReference>
<dbReference type="Gene3D" id="1.20.1640.10">
    <property type="entry name" value="Multidrug efflux transporter AcrB transmembrane domain"/>
    <property type="match status" value="2"/>
</dbReference>
<gene>
    <name evidence="2" type="ORF">SAMN05443244_0659</name>
</gene>
<feature type="transmembrane region" description="Helical" evidence="1">
    <location>
        <begin position="460"/>
        <end position="478"/>
    </location>
</feature>
<dbReference type="GO" id="GO:0042910">
    <property type="term" value="F:xenobiotic transmembrane transporter activity"/>
    <property type="evidence" value="ECO:0007669"/>
    <property type="project" value="TreeGrafter"/>
</dbReference>
<dbReference type="RefSeq" id="WP_074652330.1">
    <property type="nucleotide sequence ID" value="NZ_FNSD01000001.1"/>
</dbReference>
<keyword evidence="1" id="KW-1133">Transmembrane helix</keyword>
<feature type="transmembrane region" description="Helical" evidence="1">
    <location>
        <begin position="12"/>
        <end position="29"/>
    </location>
</feature>
<dbReference type="SUPFAM" id="SSF82866">
    <property type="entry name" value="Multidrug efflux transporter AcrB transmembrane domain"/>
    <property type="match status" value="2"/>
</dbReference>
<dbReference type="GO" id="GO:0005886">
    <property type="term" value="C:plasma membrane"/>
    <property type="evidence" value="ECO:0007669"/>
    <property type="project" value="TreeGrafter"/>
</dbReference>
<evidence type="ECO:0000313" key="2">
    <source>
        <dbReference type="EMBL" id="SEB46507.1"/>
    </source>
</evidence>
<dbReference type="PRINTS" id="PR00702">
    <property type="entry name" value="ACRIFLAVINRP"/>
</dbReference>
<keyword evidence="1" id="KW-0812">Transmembrane</keyword>
<dbReference type="AlphaFoldDB" id="A0A1H4JK19"/>
<feature type="transmembrane region" description="Helical" evidence="1">
    <location>
        <begin position="1052"/>
        <end position="1075"/>
    </location>
</feature>
<feature type="transmembrane region" description="Helical" evidence="1">
    <location>
        <begin position="977"/>
        <end position="996"/>
    </location>
</feature>
<keyword evidence="1" id="KW-0472">Membrane</keyword>
<dbReference type="EMBL" id="FNSD01000001">
    <property type="protein sequence ID" value="SEB46507.1"/>
    <property type="molecule type" value="Genomic_DNA"/>
</dbReference>
<accession>A0A1H4JK19</accession>
<dbReference type="OrthoDB" id="9757876at2"/>
<reference evidence="2 3" key="1">
    <citation type="submission" date="2016-10" db="EMBL/GenBank/DDBJ databases">
        <authorList>
            <person name="de Groot N.N."/>
        </authorList>
    </citation>
    <scope>NUCLEOTIDE SEQUENCE [LARGE SCALE GENOMIC DNA]</scope>
    <source>
        <strain evidence="2 3">AB35.6</strain>
    </source>
</reference>
<dbReference type="Proteomes" id="UP000182409">
    <property type="component" value="Unassembled WGS sequence"/>
</dbReference>
<sequence>MWIVRLALRRPYTFVVMAVLILVMGVVSIETMSTDIFPTIDIPVVTVIWQYNGTSPDEMEKRFTTISERAMTTTVNDIEHIESQSVSGISIIKIFFQPGVKIEAAVAQVTAVNQTILRVLPTGTTPPFILQFSASNVPILQAVMSSDRLSETELYDLGAQFVRTQLATVQGAQVPNPYGGRARQVSVDIDTVAMQAKGVSPSDVVNALTAQNLILPAGDARIGDRDYLVRTNASPLIAAQLNDIPIKQVNGATIYMRDVAQVHEGSAVQLSIVRADGRRAVLLTILKAASASTLDIVKRVKAVLPKILANLPPPAPDIKILFDQSIFVQAALTGVVKEAAIAAGLTAIMILLFLGSWRSTVIIAVSIPLSILVSIIIMKALGQTLNTMTLGGLGLAVGILVDDATVEIENIHRNLGLGKEIEPAILDGAAQIAVPAFVSTLAICIVFVPVVFLSGAARSLFTPLGMAVVFAMMASYFLSRTLVPTMVKFLLAAEVEVYALAEAEHGDHPLTAEEMAEIEQKRRGLGLIWRTHFAFNRVFEAIRSRYQRFLDWTLVHTSFTLGCFGLFILISFCTIPFIGRDFFPDVDAGSFRLHVRCPPGTRLERTEEIFGQVDQTIRDVIPADELGGILDNMGVPQGFNLAFGDGSLTDVQDGEILVSLNEEHHKPTAGYRAKLREVLRKKFPEEVFYFQASDIVNQILNFGLPAPIDIQISGRLAQANYATAQEIAKAVSQVPGAVDVHVHQIMYAPELRVNVDRTRAQQVNLTESSVANAMLTALSGSGQATPNYWLNPTNGVNYQVVVQVPLSQINSVASLNSIPITTGGASAAPPQFNGGTPAPGNAQLLSNLAQIQHAASPGITNHYNVQPVYDVFVNVQGRDLGGVATDVDKVLKSFEPKLSKGATMTVRGQVKSMQDSFTGLGLGMIFAVLLVYLLMVVNFQSWLDPFIILMALPGAACGILWMLFLTSTRFSVPSLMGAIMTVGVATANSILMVTFANDQRSLGLNSLQAASAAGFTRLRPVMMTALAMILGMLPMSLGMGEGGEQNAPLGRAVIGGLLVATATTLVIVPIFYSLLRKAPPLSMQVDANTEQEEYFEHA</sequence>
<dbReference type="PANTHER" id="PTHR32063:SF8">
    <property type="entry name" value="CATION EFFLUX PROTEIN"/>
    <property type="match status" value="1"/>
</dbReference>
<dbReference type="SUPFAM" id="SSF82693">
    <property type="entry name" value="Multidrug efflux transporter AcrB pore domain, PN1, PN2, PC1 and PC2 subdomains"/>
    <property type="match status" value="2"/>
</dbReference>
<dbReference type="InterPro" id="IPR027463">
    <property type="entry name" value="AcrB_DN_DC_subdom"/>
</dbReference>
<dbReference type="Gene3D" id="3.30.2090.10">
    <property type="entry name" value="Multidrug efflux transporter AcrB TolC docking domain, DN and DC subdomains"/>
    <property type="match status" value="2"/>
</dbReference>
<feature type="transmembrane region" description="Helical" evidence="1">
    <location>
        <begin position="1021"/>
        <end position="1040"/>
    </location>
</feature>